<proteinExistence type="predicted"/>
<reference evidence="3 4" key="1">
    <citation type="journal article" date="2015" name="Stand. Genomic Sci.">
        <title>Genomic Encyclopedia of Bacterial and Archaeal Type Strains, Phase III: the genomes of soil and plant-associated and newly described type strains.</title>
        <authorList>
            <person name="Whitman W.B."/>
            <person name="Woyke T."/>
            <person name="Klenk H.P."/>
            <person name="Zhou Y."/>
            <person name="Lilburn T.G."/>
            <person name="Beck B.J."/>
            <person name="De Vos P."/>
            <person name="Vandamme P."/>
            <person name="Eisen J.A."/>
            <person name="Garrity G."/>
            <person name="Hugenholtz P."/>
            <person name="Kyrpides N.C."/>
        </authorList>
    </citation>
    <scope>NUCLEOTIDE SEQUENCE [LARGE SCALE GENOMIC DNA]</scope>
    <source>
        <strain evidence="3 4">CGMCC 1.7748</strain>
    </source>
</reference>
<dbReference type="GO" id="GO:0004493">
    <property type="term" value="F:methylmalonyl-CoA epimerase activity"/>
    <property type="evidence" value="ECO:0007669"/>
    <property type="project" value="TreeGrafter"/>
</dbReference>
<sequence>MSVVKAYDVAFVRFAVPDMDTMERFLLDFGFAVAERQDGRLFMRGYEGTPFAHVSEQASEPAFLGFGIWLRSEDDLRRLAASEGVTVETLEGPGGGLVARLCDPDGFVVEAIAGQQPAQPLPAPPSEPWNQGGTYPRQGVWRRVEKGPSHVRRLGHVVLGVTNFARSEKWYKERFGFVTSDEIRPAPETAIGAFMRCDRGEEPCDHHTLFLLERPIPPGFMHAAFEVRDLDDLMAGHDFLVGKGWDHQWGIGRHKLGSQVFDYWRDPYGNEVEHWTDGDQLVTRDGSGVATLPDLLGVQWGMEMPPLPQPVTKLEDAR</sequence>
<dbReference type="InterPro" id="IPR029068">
    <property type="entry name" value="Glyas_Bleomycin-R_OHBP_Dase"/>
</dbReference>
<gene>
    <name evidence="3" type="ORF">IQ35_01033</name>
</gene>
<dbReference type="PANTHER" id="PTHR43048">
    <property type="entry name" value="METHYLMALONYL-COA EPIMERASE"/>
    <property type="match status" value="1"/>
</dbReference>
<dbReference type="InterPro" id="IPR051785">
    <property type="entry name" value="MMCE/EMCE_epimerase"/>
</dbReference>
<dbReference type="GO" id="GO:0016829">
    <property type="term" value="F:lyase activity"/>
    <property type="evidence" value="ECO:0007669"/>
    <property type="project" value="UniProtKB-KW"/>
</dbReference>
<dbReference type="GO" id="GO:0051213">
    <property type="term" value="F:dioxygenase activity"/>
    <property type="evidence" value="ECO:0007669"/>
    <property type="project" value="UniProtKB-KW"/>
</dbReference>
<organism evidence="3 4">
    <name type="scientific">Sphingobium wenxiniae (strain DSM 21828 / CGMCC 1.7748 / JZ-1)</name>
    <dbReference type="NCBI Taxonomy" id="595605"/>
    <lineage>
        <taxon>Bacteria</taxon>
        <taxon>Pseudomonadati</taxon>
        <taxon>Pseudomonadota</taxon>
        <taxon>Alphaproteobacteria</taxon>
        <taxon>Sphingomonadales</taxon>
        <taxon>Sphingomonadaceae</taxon>
        <taxon>Sphingobium</taxon>
    </lineage>
</organism>
<dbReference type="AlphaFoldDB" id="A0A562KKP5"/>
<dbReference type="PROSITE" id="PS50890">
    <property type="entry name" value="PUA"/>
    <property type="match status" value="1"/>
</dbReference>
<dbReference type="RefSeq" id="WP_145072176.1">
    <property type="nucleotide sequence ID" value="NZ_JACIIY010000005.1"/>
</dbReference>
<dbReference type="GO" id="GO:0046491">
    <property type="term" value="P:L-methylmalonyl-CoA metabolic process"/>
    <property type="evidence" value="ECO:0007669"/>
    <property type="project" value="TreeGrafter"/>
</dbReference>
<evidence type="ECO:0000259" key="2">
    <source>
        <dbReference type="PROSITE" id="PS51819"/>
    </source>
</evidence>
<evidence type="ECO:0000313" key="4">
    <source>
        <dbReference type="Proteomes" id="UP000316624"/>
    </source>
</evidence>
<feature type="domain" description="VOC" evidence="2">
    <location>
        <begin position="153"/>
        <end position="277"/>
    </location>
</feature>
<protein>
    <submittedName>
        <fullName evidence="3">Catechol 2,3-dioxygenase-like lactoylglutathione lyase family enzyme</fullName>
    </submittedName>
</protein>
<dbReference type="PROSITE" id="PS51819">
    <property type="entry name" value="VOC"/>
    <property type="match status" value="2"/>
</dbReference>
<dbReference type="InterPro" id="IPR004360">
    <property type="entry name" value="Glyas_Fos-R_dOase_dom"/>
</dbReference>
<name>A0A562KKP5_SPHWJ</name>
<dbReference type="Pfam" id="PF00903">
    <property type="entry name" value="Glyoxalase"/>
    <property type="match status" value="1"/>
</dbReference>
<keyword evidence="3" id="KW-0223">Dioxygenase</keyword>
<keyword evidence="4" id="KW-1185">Reference proteome</keyword>
<dbReference type="Gene3D" id="3.10.180.10">
    <property type="entry name" value="2,3-Dihydroxybiphenyl 1,2-Dioxygenase, domain 1"/>
    <property type="match status" value="2"/>
</dbReference>
<keyword evidence="3" id="KW-0560">Oxidoreductase</keyword>
<dbReference type="Proteomes" id="UP000316624">
    <property type="component" value="Unassembled WGS sequence"/>
</dbReference>
<dbReference type="GO" id="GO:0046872">
    <property type="term" value="F:metal ion binding"/>
    <property type="evidence" value="ECO:0007669"/>
    <property type="project" value="UniProtKB-KW"/>
</dbReference>
<feature type="domain" description="VOC" evidence="2">
    <location>
        <begin position="8"/>
        <end position="114"/>
    </location>
</feature>
<dbReference type="EMBL" id="VLKK01000003">
    <property type="protein sequence ID" value="TWH95946.1"/>
    <property type="molecule type" value="Genomic_DNA"/>
</dbReference>
<accession>A0A562KKP5</accession>
<dbReference type="PANTHER" id="PTHR43048:SF3">
    <property type="entry name" value="METHYLMALONYL-COA EPIMERASE, MITOCHONDRIAL"/>
    <property type="match status" value="1"/>
</dbReference>
<evidence type="ECO:0000313" key="3">
    <source>
        <dbReference type="EMBL" id="TWH95946.1"/>
    </source>
</evidence>
<evidence type="ECO:0000256" key="1">
    <source>
        <dbReference type="ARBA" id="ARBA00022723"/>
    </source>
</evidence>
<dbReference type="SUPFAM" id="SSF54593">
    <property type="entry name" value="Glyoxalase/Bleomycin resistance protein/Dihydroxybiphenyl dioxygenase"/>
    <property type="match status" value="1"/>
</dbReference>
<dbReference type="InterPro" id="IPR037523">
    <property type="entry name" value="VOC_core"/>
</dbReference>
<keyword evidence="3" id="KW-0456">Lyase</keyword>
<keyword evidence="1" id="KW-0479">Metal-binding</keyword>
<comment type="caution">
    <text evidence="3">The sequence shown here is derived from an EMBL/GenBank/DDBJ whole genome shotgun (WGS) entry which is preliminary data.</text>
</comment>